<proteinExistence type="inferred from homology"/>
<protein>
    <recommendedName>
        <fullName evidence="9">Replication protein A subunit</fullName>
    </recommendedName>
</protein>
<feature type="domain" description="Replication factor A C-terminal" evidence="10">
    <location>
        <begin position="272"/>
        <end position="431"/>
    </location>
</feature>
<evidence type="ECO:0000256" key="7">
    <source>
        <dbReference type="ARBA" id="ARBA00023125"/>
    </source>
</evidence>
<dbReference type="eggNOG" id="KOG0851">
    <property type="taxonomic scope" value="Eukaryota"/>
</dbReference>
<evidence type="ECO:0000256" key="1">
    <source>
        <dbReference type="ARBA" id="ARBA00004123"/>
    </source>
</evidence>
<dbReference type="InterPro" id="IPR031657">
    <property type="entry name" value="REPA_OB_2"/>
</dbReference>
<dbReference type="InterPro" id="IPR047192">
    <property type="entry name" value="Euk_RPA1_DBD_C"/>
</dbReference>
<keyword evidence="3 9" id="KW-0235">DNA replication</keyword>
<dbReference type="Pfam" id="PF08646">
    <property type="entry name" value="Rep_fac-A_C"/>
    <property type="match status" value="1"/>
</dbReference>
<dbReference type="GO" id="GO:0006281">
    <property type="term" value="P:DNA repair"/>
    <property type="evidence" value="ECO:0007669"/>
    <property type="project" value="InterPro"/>
</dbReference>
<dbReference type="FunFam" id="2.40.50.140:FF:000041">
    <property type="entry name" value="Replication protein A subunit"/>
    <property type="match status" value="1"/>
</dbReference>
<gene>
    <name evidence="12" type="ORF">THAOC_29071</name>
</gene>
<dbReference type="OrthoDB" id="1751331at2759"/>
<sequence length="438" mass="48037">MYSNRWVIRAKVVSKSGVRTWSNAKGEGQLFSMEILDSAGTDVKCTFFKEAVDKFYNFIEEDRVYTFSGGRLKVANMQYNKCKSQFEITFDQNSTIELDQGGGDDIRASYDFVKVADVERSQPNDYIDILGVVKAVGEPATIVSKKSGKELTKCELTVEDDSGAEITLTMWGDTANKARERFGGTPVVAFKRARVSDYGGRTLSGSGFSVNPNIPQAAALSQWWAANGGKSASRSLSSGGMGGNRGPDPFEMRKAVNSIKSDQLGYNEKPDYLSFKATITFLKKDKQGDEGAWYTACANGGDPCKNMYKATQTSDGNWHCDKCQQTLPDCVRRFIFSGTVADDTSTSWISVFNQQAEELLGGATADDLYDKITSGDGGGRDVYDSAFARATYSEWIFKCKVRQEMVGDEQRIKTSLVAAHPLDYAAESRSLLQALAAV</sequence>
<keyword evidence="8 9" id="KW-0539">Nucleus</keyword>
<evidence type="ECO:0000259" key="11">
    <source>
        <dbReference type="Pfam" id="PF16900"/>
    </source>
</evidence>
<dbReference type="GO" id="GO:0006310">
    <property type="term" value="P:DNA recombination"/>
    <property type="evidence" value="ECO:0007669"/>
    <property type="project" value="InterPro"/>
</dbReference>
<evidence type="ECO:0000256" key="8">
    <source>
        <dbReference type="ARBA" id="ARBA00023242"/>
    </source>
</evidence>
<comment type="similarity">
    <text evidence="2 9">Belongs to the replication factor A protein 1 family.</text>
</comment>
<dbReference type="SUPFAM" id="SSF50249">
    <property type="entry name" value="Nucleic acid-binding proteins"/>
    <property type="match status" value="3"/>
</dbReference>
<dbReference type="GO" id="GO:0005634">
    <property type="term" value="C:nucleus"/>
    <property type="evidence" value="ECO:0007669"/>
    <property type="project" value="UniProtKB-SubCell"/>
</dbReference>
<dbReference type="GO" id="GO:0006260">
    <property type="term" value="P:DNA replication"/>
    <property type="evidence" value="ECO:0007669"/>
    <property type="project" value="UniProtKB-KW"/>
</dbReference>
<comment type="caution">
    <text evidence="12">The sequence shown here is derived from an EMBL/GenBank/DDBJ whole genome shotgun (WGS) entry which is preliminary data.</text>
</comment>
<dbReference type="GO" id="GO:0003677">
    <property type="term" value="F:DNA binding"/>
    <property type="evidence" value="ECO:0007669"/>
    <property type="project" value="UniProtKB-KW"/>
</dbReference>
<dbReference type="InterPro" id="IPR004591">
    <property type="entry name" value="Rfa1"/>
</dbReference>
<comment type="subcellular location">
    <subcellularLocation>
        <location evidence="1 9">Nucleus</location>
    </subcellularLocation>
</comment>
<name>K0RDF7_THAOC</name>
<evidence type="ECO:0000259" key="10">
    <source>
        <dbReference type="Pfam" id="PF08646"/>
    </source>
</evidence>
<keyword evidence="4 9" id="KW-0479">Metal-binding</keyword>
<dbReference type="OMA" id="DQCDAFY"/>
<keyword evidence="5 9" id="KW-0863">Zinc-finger</keyword>
<dbReference type="Gene3D" id="2.40.50.140">
    <property type="entry name" value="Nucleic acid-binding proteins"/>
    <property type="match status" value="3"/>
</dbReference>
<dbReference type="PANTHER" id="PTHR47165:SF4">
    <property type="entry name" value="OS03G0429900 PROTEIN"/>
    <property type="match status" value="1"/>
</dbReference>
<dbReference type="NCBIfam" id="TIGR00617">
    <property type="entry name" value="rpa1"/>
    <property type="match status" value="1"/>
</dbReference>
<reference evidence="12 13" key="1">
    <citation type="journal article" date="2012" name="Genome Biol.">
        <title>Genome and low-iron response of an oceanic diatom adapted to chronic iron limitation.</title>
        <authorList>
            <person name="Lommer M."/>
            <person name="Specht M."/>
            <person name="Roy A.S."/>
            <person name="Kraemer L."/>
            <person name="Andreson R."/>
            <person name="Gutowska M.A."/>
            <person name="Wolf J."/>
            <person name="Bergner S.V."/>
            <person name="Schilhabel M.B."/>
            <person name="Klostermeier U.C."/>
            <person name="Beiko R.G."/>
            <person name="Rosenstiel P."/>
            <person name="Hippler M."/>
            <person name="Laroche J."/>
        </authorList>
    </citation>
    <scope>NUCLEOTIDE SEQUENCE [LARGE SCALE GENOMIC DNA]</scope>
    <source>
        <strain evidence="12 13">CCMP1005</strain>
    </source>
</reference>
<dbReference type="Proteomes" id="UP000266841">
    <property type="component" value="Unassembled WGS sequence"/>
</dbReference>
<dbReference type="AlphaFoldDB" id="K0RDF7"/>
<evidence type="ECO:0000256" key="2">
    <source>
        <dbReference type="ARBA" id="ARBA00005690"/>
    </source>
</evidence>
<keyword evidence="6 9" id="KW-0862">Zinc</keyword>
<evidence type="ECO:0000256" key="3">
    <source>
        <dbReference type="ARBA" id="ARBA00022705"/>
    </source>
</evidence>
<keyword evidence="7 9" id="KW-0238">DNA-binding</keyword>
<evidence type="ECO:0000256" key="5">
    <source>
        <dbReference type="ARBA" id="ARBA00022771"/>
    </source>
</evidence>
<evidence type="ECO:0000313" key="13">
    <source>
        <dbReference type="Proteomes" id="UP000266841"/>
    </source>
</evidence>
<evidence type="ECO:0000313" key="12">
    <source>
        <dbReference type="EMBL" id="EJK51733.1"/>
    </source>
</evidence>
<dbReference type="InterPro" id="IPR012340">
    <property type="entry name" value="NA-bd_OB-fold"/>
</dbReference>
<keyword evidence="13" id="KW-1185">Reference proteome</keyword>
<dbReference type="CDD" id="cd04474">
    <property type="entry name" value="RPA1_DBD_A"/>
    <property type="match status" value="1"/>
</dbReference>
<evidence type="ECO:0000256" key="9">
    <source>
        <dbReference type="RuleBase" id="RU364130"/>
    </source>
</evidence>
<accession>K0RDF7</accession>
<dbReference type="CDD" id="cd04476">
    <property type="entry name" value="RPA1_DBD_C"/>
    <property type="match status" value="1"/>
</dbReference>
<feature type="domain" description="Replication protein A OB" evidence="11">
    <location>
        <begin position="116"/>
        <end position="204"/>
    </location>
</feature>
<dbReference type="PANTHER" id="PTHR47165">
    <property type="entry name" value="OS03G0429900 PROTEIN"/>
    <property type="match status" value="1"/>
</dbReference>
<dbReference type="CDD" id="cd04475">
    <property type="entry name" value="RPA1_DBD_B"/>
    <property type="match status" value="1"/>
</dbReference>
<dbReference type="FunFam" id="2.40.50.140:FF:000064">
    <property type="entry name" value="Replication protein A subunit"/>
    <property type="match status" value="1"/>
</dbReference>
<evidence type="ECO:0000256" key="4">
    <source>
        <dbReference type="ARBA" id="ARBA00022723"/>
    </source>
</evidence>
<dbReference type="GO" id="GO:0008270">
    <property type="term" value="F:zinc ion binding"/>
    <property type="evidence" value="ECO:0007669"/>
    <property type="project" value="UniProtKB-KW"/>
</dbReference>
<dbReference type="FunFam" id="2.40.50.140:FF:000090">
    <property type="entry name" value="Replication protein A subunit"/>
    <property type="match status" value="1"/>
</dbReference>
<organism evidence="12 13">
    <name type="scientific">Thalassiosira oceanica</name>
    <name type="common">Marine diatom</name>
    <dbReference type="NCBI Taxonomy" id="159749"/>
    <lineage>
        <taxon>Eukaryota</taxon>
        <taxon>Sar</taxon>
        <taxon>Stramenopiles</taxon>
        <taxon>Ochrophyta</taxon>
        <taxon>Bacillariophyta</taxon>
        <taxon>Coscinodiscophyceae</taxon>
        <taxon>Thalassiosirophycidae</taxon>
        <taxon>Thalassiosirales</taxon>
        <taxon>Thalassiosiraceae</taxon>
        <taxon>Thalassiosira</taxon>
    </lineage>
</organism>
<dbReference type="InterPro" id="IPR013955">
    <property type="entry name" value="Rep_factor-A_C"/>
</dbReference>
<evidence type="ECO:0000256" key="6">
    <source>
        <dbReference type="ARBA" id="ARBA00022833"/>
    </source>
</evidence>
<dbReference type="Pfam" id="PF16900">
    <property type="entry name" value="REPA_OB_2"/>
    <property type="match status" value="1"/>
</dbReference>
<dbReference type="EMBL" id="AGNL01041117">
    <property type="protein sequence ID" value="EJK51733.1"/>
    <property type="molecule type" value="Genomic_DNA"/>
</dbReference>